<proteinExistence type="predicted"/>
<dbReference type="Gene3D" id="1.25.10.90">
    <property type="match status" value="1"/>
</dbReference>
<dbReference type="EMBL" id="JBHSON010000039">
    <property type="protein sequence ID" value="MFC5749084.1"/>
    <property type="molecule type" value="Genomic_DNA"/>
</dbReference>
<name>A0ABW1A527_9ACTN</name>
<comment type="caution">
    <text evidence="1">The sequence shown here is derived from an EMBL/GenBank/DDBJ whole genome shotgun (WGS) entry which is preliminary data.</text>
</comment>
<evidence type="ECO:0000313" key="2">
    <source>
        <dbReference type="Proteomes" id="UP001596074"/>
    </source>
</evidence>
<sequence>MDAVAEETSRIVAELREQGARDRAEYEKRYLKSDFVHFGVPVPAIRKTARSAVRTRPARADLLALAASLWGETDGGRPVHEARVAAIEVLVRRVDVLEPGDLTVAESMIRDSGSWVYVDILAEKVVGALVVRFPDLAAVLDAWAGDPYPWIRRTALLALLPGVRAGHPDLDRVSRYGDALIEETGFFIRKALGWVLRELSKKDPAWVRDWVEPRTGRISGVTLREAVRHLPEDDAAPLLAAYQRR</sequence>
<dbReference type="SUPFAM" id="SSF48371">
    <property type="entry name" value="ARM repeat"/>
    <property type="match status" value="1"/>
</dbReference>
<dbReference type="Pfam" id="PF08713">
    <property type="entry name" value="DNA_alkylation"/>
    <property type="match status" value="1"/>
</dbReference>
<keyword evidence="2" id="KW-1185">Reference proteome</keyword>
<dbReference type="PANTHER" id="PTHR34070">
    <property type="entry name" value="ARMADILLO-TYPE FOLD"/>
    <property type="match status" value="1"/>
</dbReference>
<gene>
    <name evidence="1" type="ORF">ACFPZN_25995</name>
</gene>
<dbReference type="Proteomes" id="UP001596074">
    <property type="component" value="Unassembled WGS sequence"/>
</dbReference>
<dbReference type="PANTHER" id="PTHR34070:SF1">
    <property type="entry name" value="DNA ALKYLATION REPAIR PROTEIN"/>
    <property type="match status" value="1"/>
</dbReference>
<organism evidence="1 2">
    <name type="scientific">Actinomadura rugatobispora</name>
    <dbReference type="NCBI Taxonomy" id="1994"/>
    <lineage>
        <taxon>Bacteria</taxon>
        <taxon>Bacillati</taxon>
        <taxon>Actinomycetota</taxon>
        <taxon>Actinomycetes</taxon>
        <taxon>Streptosporangiales</taxon>
        <taxon>Thermomonosporaceae</taxon>
        <taxon>Actinomadura</taxon>
    </lineage>
</organism>
<reference evidence="2" key="1">
    <citation type="journal article" date="2019" name="Int. J. Syst. Evol. Microbiol.">
        <title>The Global Catalogue of Microorganisms (GCM) 10K type strain sequencing project: providing services to taxonomists for standard genome sequencing and annotation.</title>
        <authorList>
            <consortium name="The Broad Institute Genomics Platform"/>
            <consortium name="The Broad Institute Genome Sequencing Center for Infectious Disease"/>
            <person name="Wu L."/>
            <person name="Ma J."/>
        </authorList>
    </citation>
    <scope>NUCLEOTIDE SEQUENCE [LARGE SCALE GENOMIC DNA]</scope>
    <source>
        <strain evidence="2">KCTC 42087</strain>
    </source>
</reference>
<dbReference type="RefSeq" id="WP_378284800.1">
    <property type="nucleotide sequence ID" value="NZ_JBHSON010000039.1"/>
</dbReference>
<dbReference type="InterPro" id="IPR014825">
    <property type="entry name" value="DNA_alkylation"/>
</dbReference>
<dbReference type="InterPro" id="IPR016024">
    <property type="entry name" value="ARM-type_fold"/>
</dbReference>
<protein>
    <submittedName>
        <fullName evidence="1">DNA alkylation repair protein</fullName>
    </submittedName>
</protein>
<evidence type="ECO:0000313" key="1">
    <source>
        <dbReference type="EMBL" id="MFC5749084.1"/>
    </source>
</evidence>
<accession>A0ABW1A527</accession>